<feature type="region of interest" description="Disordered" evidence="1">
    <location>
        <begin position="148"/>
        <end position="169"/>
    </location>
</feature>
<evidence type="ECO:0000313" key="2">
    <source>
        <dbReference type="EMBL" id="KAF2068077.1"/>
    </source>
</evidence>
<keyword evidence="3" id="KW-1185">Reference proteome</keyword>
<dbReference type="PANTHER" id="PTHR32556">
    <property type="entry name" value="F-BOX DOMAIN-CONTAINING PROTEIN-RELATED-RELATED"/>
    <property type="match status" value="1"/>
</dbReference>
<protein>
    <recommendedName>
        <fullName evidence="4">F-box domain-containing protein</fullName>
    </recommendedName>
</protein>
<dbReference type="Proteomes" id="UP000695562">
    <property type="component" value="Unassembled WGS sequence"/>
</dbReference>
<proteinExistence type="predicted"/>
<accession>A0A8J4PJN7</accession>
<comment type="caution">
    <text evidence="2">The sequence shown here is derived from an EMBL/GenBank/DDBJ whole genome shotgun (WGS) entry which is preliminary data.</text>
</comment>
<feature type="compositionally biased region" description="Acidic residues" evidence="1">
    <location>
        <begin position="150"/>
        <end position="169"/>
    </location>
</feature>
<dbReference type="AlphaFoldDB" id="A0A8J4PJN7"/>
<dbReference type="EMBL" id="AJWJ01001228">
    <property type="protein sequence ID" value="KAF2068077.1"/>
    <property type="molecule type" value="Genomic_DNA"/>
</dbReference>
<evidence type="ECO:0000256" key="1">
    <source>
        <dbReference type="SAM" id="MobiDB-lite"/>
    </source>
</evidence>
<evidence type="ECO:0000313" key="3">
    <source>
        <dbReference type="Proteomes" id="UP000695562"/>
    </source>
</evidence>
<dbReference type="PANTHER" id="PTHR32556:SF18">
    <property type="match status" value="1"/>
</dbReference>
<reference evidence="2" key="1">
    <citation type="submission" date="2020-01" db="EMBL/GenBank/DDBJ databases">
        <title>Development of genomics and gene disruption for Polysphondylium violaceum indicates a role for the polyketide synthase stlB in stalk morphogenesis.</title>
        <authorList>
            <person name="Narita B."/>
            <person name="Kawabe Y."/>
            <person name="Kin K."/>
            <person name="Saito T."/>
            <person name="Gibbs R."/>
            <person name="Kuspa A."/>
            <person name="Muzny D."/>
            <person name="Queller D."/>
            <person name="Richards S."/>
            <person name="Strassman J."/>
            <person name="Sucgang R."/>
            <person name="Worley K."/>
            <person name="Schaap P."/>
        </authorList>
    </citation>
    <scope>NUCLEOTIDE SEQUENCE</scope>
    <source>
        <strain evidence="2">QSvi11</strain>
    </source>
</reference>
<name>A0A8J4PJN7_9MYCE</name>
<evidence type="ECO:0008006" key="4">
    <source>
        <dbReference type="Google" id="ProtNLM"/>
    </source>
</evidence>
<organism evidence="2 3">
    <name type="scientific">Polysphondylium violaceum</name>
    <dbReference type="NCBI Taxonomy" id="133409"/>
    <lineage>
        <taxon>Eukaryota</taxon>
        <taxon>Amoebozoa</taxon>
        <taxon>Evosea</taxon>
        <taxon>Eumycetozoa</taxon>
        <taxon>Dictyostelia</taxon>
        <taxon>Dictyosteliales</taxon>
        <taxon>Dictyosteliaceae</taxon>
        <taxon>Polysphondylium</taxon>
    </lineage>
</organism>
<gene>
    <name evidence="2" type="ORF">CYY_010597</name>
</gene>
<sequence length="435" mass="51313">MTLPIPKYVYTKILDYIYYSDHRYNQVKKVSIQYALVCKQWFQISKNLVNSNVIVDLHDLEKKHSETNTYRIITRESVENIKFGFFHINNKLVKSLNSRFRSLKSITINHDMRDYWMGNSLGLLNRLNKLKRKDKIQVNFDLEVHCFDPGDPDQVEEEDNEDEDEESEGPFEFNTVDFKFDFDIEYYRSYEFCYELIKLTNPKTLEFLANSRTDSGASHLTLYHSISKLNNRFSSVIINDDYIPLYALYRFLQSPHLQTFKFNLQFHFIAALYDSDSSDNNSYDFNQMDNFDSNRYLPNKVNEDGQIYCSFSRGDETDSTIPIYSKQLWNQCLQLLSNNSTITELSIGNIECGYECLYHHDDNANIFGQQLYDDLLDALSNNKSIKSLYFDPIFSPDINSAFLTSLLERNKILEKIKIKQKFQPITRIRKNLRPA</sequence>